<dbReference type="Proteomes" id="UP000605848">
    <property type="component" value="Unassembled WGS sequence"/>
</dbReference>
<proteinExistence type="predicted"/>
<gene>
    <name evidence="1" type="ORF">JKG68_26730</name>
</gene>
<protein>
    <submittedName>
        <fullName evidence="1">Uncharacterized protein</fullName>
    </submittedName>
</protein>
<organism evidence="1 2">
    <name type="scientific">Microvirga aerilata</name>
    <dbReference type="NCBI Taxonomy" id="670292"/>
    <lineage>
        <taxon>Bacteria</taxon>
        <taxon>Pseudomonadati</taxon>
        <taxon>Pseudomonadota</taxon>
        <taxon>Alphaproteobacteria</taxon>
        <taxon>Hyphomicrobiales</taxon>
        <taxon>Methylobacteriaceae</taxon>
        <taxon>Microvirga</taxon>
    </lineage>
</organism>
<evidence type="ECO:0000313" key="1">
    <source>
        <dbReference type="EMBL" id="MBL0407516.1"/>
    </source>
</evidence>
<sequence length="78" mass="8873">MTDRWLHVSATPRDGTPVILWIEDPEAPPSYPVTIGAWTPDAEVRASYWRVFAVEYGATAYFDPHIRGWKPLPHHSDA</sequence>
<accession>A0A936ZCX3</accession>
<reference evidence="1" key="1">
    <citation type="submission" date="2021-01" db="EMBL/GenBank/DDBJ databases">
        <title>Microvirga sp.</title>
        <authorList>
            <person name="Kim M.K."/>
        </authorList>
    </citation>
    <scope>NUCLEOTIDE SEQUENCE</scope>
    <source>
        <strain evidence="1">5420S-16</strain>
    </source>
</reference>
<dbReference type="EMBL" id="JAEQMY010000088">
    <property type="protein sequence ID" value="MBL0407516.1"/>
    <property type="molecule type" value="Genomic_DNA"/>
</dbReference>
<keyword evidence="2" id="KW-1185">Reference proteome</keyword>
<evidence type="ECO:0000313" key="2">
    <source>
        <dbReference type="Proteomes" id="UP000605848"/>
    </source>
</evidence>
<dbReference type="AlphaFoldDB" id="A0A936ZCX3"/>
<comment type="caution">
    <text evidence="1">The sequence shown here is derived from an EMBL/GenBank/DDBJ whole genome shotgun (WGS) entry which is preliminary data.</text>
</comment>
<name>A0A936ZCX3_9HYPH</name>
<dbReference type="RefSeq" id="WP_202064841.1">
    <property type="nucleotide sequence ID" value="NZ_JAEQMY010000088.1"/>
</dbReference>